<dbReference type="Proteomes" id="UP001642900">
    <property type="component" value="Unassembled WGS sequence"/>
</dbReference>
<dbReference type="InterPro" id="IPR011050">
    <property type="entry name" value="Pectin_lyase_fold/virulence"/>
</dbReference>
<keyword evidence="1" id="KW-0479">Metal-binding</keyword>
<evidence type="ECO:0000256" key="2">
    <source>
        <dbReference type="ARBA" id="ARBA00023180"/>
    </source>
</evidence>
<keyword evidence="5" id="KW-1185">Reference proteome</keyword>
<evidence type="ECO:0000313" key="5">
    <source>
        <dbReference type="Proteomes" id="UP001642900"/>
    </source>
</evidence>
<evidence type="ECO:0000256" key="1">
    <source>
        <dbReference type="ARBA" id="ARBA00022723"/>
    </source>
</evidence>
<comment type="caution">
    <text evidence="4">The sequence shown here is derived from an EMBL/GenBank/DDBJ whole genome shotgun (WGS) entry which is preliminary data.</text>
</comment>
<evidence type="ECO:0000313" key="4">
    <source>
        <dbReference type="EMBL" id="NGO54306.1"/>
    </source>
</evidence>
<sequence length="400" mass="43945">MTSTEESGPGTLRECIEAKGPRNCVFRVAGTITLDDAALVIRNPFITIAGETAPGGGIAIRNSDEQIRPSISIETNDVIIRHLRIRPGPHAVKACCSGALGLYTKAATNVMLDHISFSWGSDETIDSEDATNFTLQWALVGEPLLNGGPGKRNRARNALFTKGGNITVHHSLFVDGQFRNPQIKMAEPGAVVDVVNNVLFSPLWQYVITLGDEWAKINANIVGNYKIAGKKRTSDRLVYIMEESGKGFSVYLRDNYDETYRTDRLQPEAAVLPPKFRHYVTTEPFVAPTVRTTSPENAYFEVLQNAGATKPKRDSVDERLVRQVRDRSGKLLKSDPEEVGGWPDLEGGEAYPDSDGDGIEDGWERRFGLDPANPHDGAADKDGDGWTNFEEFTHELAGDV</sequence>
<accession>A0A6G4WJA7</accession>
<keyword evidence="2" id="KW-0325">Glycoprotein</keyword>
<dbReference type="SUPFAM" id="SSF51126">
    <property type="entry name" value="Pectin lyase-like"/>
    <property type="match status" value="1"/>
</dbReference>
<proteinExistence type="predicted"/>
<keyword evidence="4" id="KW-0456">Lyase</keyword>
<dbReference type="PANTHER" id="PTHR42970:SF1">
    <property type="entry name" value="PECTATE LYASE C-RELATED"/>
    <property type="match status" value="1"/>
</dbReference>
<feature type="compositionally biased region" description="Acidic residues" evidence="3">
    <location>
        <begin position="352"/>
        <end position="361"/>
    </location>
</feature>
<dbReference type="InterPro" id="IPR052063">
    <property type="entry name" value="Polysaccharide_Lyase_1"/>
</dbReference>
<reference evidence="4 5" key="1">
    <citation type="submission" date="2020-02" db="EMBL/GenBank/DDBJ databases">
        <title>Genome sequence of strain CCNWXJ40-4.</title>
        <authorList>
            <person name="Gao J."/>
            <person name="Sun J."/>
        </authorList>
    </citation>
    <scope>NUCLEOTIDE SEQUENCE [LARGE SCALE GENOMIC DNA]</scope>
    <source>
        <strain evidence="4 5">CCNWXJ 40-4</strain>
    </source>
</reference>
<dbReference type="AlphaFoldDB" id="A0A6G4WJA7"/>
<dbReference type="PANTHER" id="PTHR42970">
    <property type="entry name" value="PECTATE LYASE C-RELATED"/>
    <property type="match status" value="1"/>
</dbReference>
<dbReference type="InterPro" id="IPR012334">
    <property type="entry name" value="Pectin_lyas_fold"/>
</dbReference>
<organism evidence="4 5">
    <name type="scientific">Allomesorhizobium camelthorni</name>
    <dbReference type="NCBI Taxonomy" id="475069"/>
    <lineage>
        <taxon>Bacteria</taxon>
        <taxon>Pseudomonadati</taxon>
        <taxon>Pseudomonadota</taxon>
        <taxon>Alphaproteobacteria</taxon>
        <taxon>Hyphomicrobiales</taxon>
        <taxon>Phyllobacteriaceae</taxon>
        <taxon>Allomesorhizobium</taxon>
    </lineage>
</organism>
<dbReference type="EMBL" id="JAAKZF010000049">
    <property type="protein sequence ID" value="NGO54306.1"/>
    <property type="molecule type" value="Genomic_DNA"/>
</dbReference>
<protein>
    <submittedName>
        <fullName evidence="4">Pectate lyase</fullName>
    </submittedName>
</protein>
<name>A0A6G4WJA7_9HYPH</name>
<feature type="region of interest" description="Disordered" evidence="3">
    <location>
        <begin position="332"/>
        <end position="361"/>
    </location>
</feature>
<evidence type="ECO:0000256" key="3">
    <source>
        <dbReference type="SAM" id="MobiDB-lite"/>
    </source>
</evidence>
<feature type="non-terminal residue" evidence="4">
    <location>
        <position position="400"/>
    </location>
</feature>
<dbReference type="GO" id="GO:0016829">
    <property type="term" value="F:lyase activity"/>
    <property type="evidence" value="ECO:0007669"/>
    <property type="project" value="UniProtKB-KW"/>
</dbReference>
<gene>
    <name evidence="4" type="ORF">G6N73_24775</name>
</gene>
<dbReference type="Gene3D" id="2.160.20.10">
    <property type="entry name" value="Single-stranded right-handed beta-helix, Pectin lyase-like"/>
    <property type="match status" value="1"/>
</dbReference>
<dbReference type="GO" id="GO:0046872">
    <property type="term" value="F:metal ion binding"/>
    <property type="evidence" value="ECO:0007669"/>
    <property type="project" value="UniProtKB-KW"/>
</dbReference>